<dbReference type="Pfam" id="PF01734">
    <property type="entry name" value="Patatin"/>
    <property type="match status" value="1"/>
</dbReference>
<keyword evidence="3 4" id="KW-0443">Lipid metabolism</keyword>
<organism evidence="6 7">
    <name type="scientific">Maribacter algicola</name>
    <dbReference type="NCBI Taxonomy" id="2498892"/>
    <lineage>
        <taxon>Bacteria</taxon>
        <taxon>Pseudomonadati</taxon>
        <taxon>Bacteroidota</taxon>
        <taxon>Flavobacteriia</taxon>
        <taxon>Flavobacteriales</taxon>
        <taxon>Flavobacteriaceae</taxon>
        <taxon>Maribacter</taxon>
    </lineage>
</organism>
<evidence type="ECO:0000259" key="5">
    <source>
        <dbReference type="PROSITE" id="PS51635"/>
    </source>
</evidence>
<dbReference type="PANTHER" id="PTHR14226:SF76">
    <property type="entry name" value="NTE FAMILY PROTEIN RSSA"/>
    <property type="match status" value="1"/>
</dbReference>
<name>A0A3R8S370_9FLAO</name>
<keyword evidence="7" id="KW-1185">Reference proteome</keyword>
<dbReference type="Proteomes" id="UP000286990">
    <property type="component" value="Unassembled WGS sequence"/>
</dbReference>
<dbReference type="InterPro" id="IPR050301">
    <property type="entry name" value="NTE"/>
</dbReference>
<dbReference type="CDD" id="cd07205">
    <property type="entry name" value="Pat_PNPLA6_PNPLA7_NTE1_like"/>
    <property type="match status" value="1"/>
</dbReference>
<dbReference type="Gene3D" id="3.10.20.310">
    <property type="entry name" value="membrane protein fhac"/>
    <property type="match status" value="1"/>
</dbReference>
<gene>
    <name evidence="6" type="ORF">DZC72_06825</name>
</gene>
<comment type="caution">
    <text evidence="6">The sequence shown here is derived from an EMBL/GenBank/DDBJ whole genome shotgun (WGS) entry which is preliminary data.</text>
</comment>
<evidence type="ECO:0000256" key="2">
    <source>
        <dbReference type="ARBA" id="ARBA00022963"/>
    </source>
</evidence>
<dbReference type="Gene3D" id="3.40.1090.10">
    <property type="entry name" value="Cytosolic phospholipase A2 catalytic domain"/>
    <property type="match status" value="2"/>
</dbReference>
<feature type="short sequence motif" description="GXSXG" evidence="4">
    <location>
        <begin position="75"/>
        <end position="79"/>
    </location>
</feature>
<proteinExistence type="predicted"/>
<dbReference type="GO" id="GO:0016042">
    <property type="term" value="P:lipid catabolic process"/>
    <property type="evidence" value="ECO:0007669"/>
    <property type="project" value="UniProtKB-UniRule"/>
</dbReference>
<reference evidence="7" key="2">
    <citation type="submission" date="2018-12" db="EMBL/GenBank/DDBJ databases">
        <title>Maribacter lutimaris sp. nov., isolated from marine sediment.</title>
        <authorList>
            <person name="Kim K.K."/>
        </authorList>
    </citation>
    <scope>NUCLEOTIDE SEQUENCE [LARGE SCALE GENOMIC DNA]</scope>
    <source>
        <strain evidence="7">PoM-212</strain>
    </source>
</reference>
<keyword evidence="2 4" id="KW-0442">Lipid degradation</keyword>
<dbReference type="Pfam" id="PF19143">
    <property type="entry name" value="Omp85_2"/>
    <property type="match status" value="1"/>
</dbReference>
<dbReference type="InterPro" id="IPR002641">
    <property type="entry name" value="PNPLA_dom"/>
</dbReference>
<dbReference type="AlphaFoldDB" id="A0A3R8S370"/>
<accession>A0A3R8S370</accession>
<feature type="domain" description="PNPLA" evidence="5">
    <location>
        <begin position="44"/>
        <end position="234"/>
    </location>
</feature>
<dbReference type="RefSeq" id="WP_125222087.1">
    <property type="nucleotide sequence ID" value="NZ_QUSX01000001.1"/>
</dbReference>
<evidence type="ECO:0000256" key="1">
    <source>
        <dbReference type="ARBA" id="ARBA00022801"/>
    </source>
</evidence>
<dbReference type="InterPro" id="IPR016035">
    <property type="entry name" value="Acyl_Trfase/lysoPLipase"/>
</dbReference>
<feature type="short sequence motif" description="DGA/G" evidence="4">
    <location>
        <begin position="221"/>
        <end position="223"/>
    </location>
</feature>
<sequence length="766" mass="86174">MVRFIELEIWARWIGKGAVLLLLFLFTLNCPGQNHESKKQKVGLVLSGGGAKGLAHIGALRVIEEAGVEIDYVGGTSMGAIVGALYAAGYTADQLDSIFRATDFVNLIQDNLPRNAKTFYEKEDSERYALTLPFDNFKVSVPTAFSGGQNIYNELVRLLYHVKDVNDFSQLPIPFVCIATDIETGEEVVLDSGYLPQAIMASGTLPSLFEPSSIDGRVLIDGGVVNNYPIDKVRNMGADVIIGIDVQHDLSKRDALLSATEILSQINNYRTVRDMMEKSKKTDIYIKPDIEAFSVIEFDKADAIIEKGVTAAKEKLEDLKEISSKGTVVRNPIDYKGLNDSITINRLIINGNNQHTRGYVKGKLRFNLAEPITFKKLQQGISNLTATGNFTTNRYKLVSNGPGEDLIMRLDETPNTLFIRLGAHYDDLYKSAAIINFTKRNLALQDDVASFDLILGDNVRYNFQYYVDKGSYWSFGLNSRFSAFTQDINFDLIRQNFDVPFGTNLNNLNLDVSDFTSQLYIQTVLREEFAFTLGAEYKYLKYSTRTIEPFSGVEENLTNTASDERFYFENGSFFSVFGNLKLDTYDDRYFPTRGLYFDGDMHYYILSSDFNQNFKDFSISKAKLGAAFPIFKNLSMNIETEGGFKLGTSGVTTFDFVLGGFGTDLINNFTPFFGYDFLSLPGNSFVKAYGRLDFEFYPKNHLLLAANYANVEDDIFRTGEWFTAPDFSGYGIGYGWESFIGPIQVLYSWSPEANNSNFFFSIGYWF</sequence>
<dbReference type="EMBL" id="QUSX01000001">
    <property type="protein sequence ID" value="RRQ50848.1"/>
    <property type="molecule type" value="Genomic_DNA"/>
</dbReference>
<evidence type="ECO:0000256" key="4">
    <source>
        <dbReference type="PROSITE-ProRule" id="PRU01161"/>
    </source>
</evidence>
<keyword evidence="1 4" id="KW-0378">Hydrolase</keyword>
<dbReference type="GO" id="GO:0016787">
    <property type="term" value="F:hydrolase activity"/>
    <property type="evidence" value="ECO:0007669"/>
    <property type="project" value="UniProtKB-UniRule"/>
</dbReference>
<dbReference type="PANTHER" id="PTHR14226">
    <property type="entry name" value="NEUROPATHY TARGET ESTERASE/SWISS CHEESE D.MELANOGASTER"/>
    <property type="match status" value="1"/>
</dbReference>
<feature type="active site" description="Proton acceptor" evidence="4">
    <location>
        <position position="221"/>
    </location>
</feature>
<evidence type="ECO:0000313" key="7">
    <source>
        <dbReference type="Proteomes" id="UP000286990"/>
    </source>
</evidence>
<feature type="short sequence motif" description="GXGXXG" evidence="4">
    <location>
        <begin position="48"/>
        <end position="53"/>
    </location>
</feature>
<dbReference type="PROSITE" id="PS51635">
    <property type="entry name" value="PNPLA"/>
    <property type="match status" value="1"/>
</dbReference>
<reference evidence="7" key="1">
    <citation type="submission" date="2018-08" db="EMBL/GenBank/DDBJ databases">
        <authorList>
            <person name="Khan S.A."/>
            <person name="J S.E."/>
        </authorList>
    </citation>
    <scope>NUCLEOTIDE SEQUENCE [LARGE SCALE GENOMIC DNA]</scope>
    <source>
        <strain evidence="7">PoM-212</strain>
    </source>
</reference>
<protein>
    <submittedName>
        <fullName evidence="6">Patatin</fullName>
    </submittedName>
</protein>
<evidence type="ECO:0000313" key="6">
    <source>
        <dbReference type="EMBL" id="RRQ50848.1"/>
    </source>
</evidence>
<dbReference type="SUPFAM" id="SSF52151">
    <property type="entry name" value="FabD/lysophospholipase-like"/>
    <property type="match status" value="1"/>
</dbReference>
<dbReference type="OrthoDB" id="9770965at2"/>
<dbReference type="Gene3D" id="2.40.160.50">
    <property type="entry name" value="membrane protein fhac: a member of the omp85/tpsb transporter family"/>
    <property type="match status" value="1"/>
</dbReference>
<evidence type="ECO:0000256" key="3">
    <source>
        <dbReference type="ARBA" id="ARBA00023098"/>
    </source>
</evidence>
<dbReference type="InterPro" id="IPR043864">
    <property type="entry name" value="Omp85-like_dom"/>
</dbReference>
<feature type="active site" description="Nucleophile" evidence="4">
    <location>
        <position position="77"/>
    </location>
</feature>